<dbReference type="AlphaFoldDB" id="A0A166ATC9"/>
<dbReference type="EMBL" id="KV425964">
    <property type="protein sequence ID" value="KZV94989.1"/>
    <property type="molecule type" value="Genomic_DNA"/>
</dbReference>
<dbReference type="PANTHER" id="PTHR13211">
    <property type="entry name" value="TELOMERASE CAJAL BODY PROTEIN 1"/>
    <property type="match status" value="1"/>
</dbReference>
<proteinExistence type="predicted"/>
<dbReference type="InterPro" id="IPR036322">
    <property type="entry name" value="WD40_repeat_dom_sf"/>
</dbReference>
<accession>A0A166ATC9</accession>
<name>A0A166ATC9_EXIGL</name>
<keyword evidence="2" id="KW-1185">Reference proteome</keyword>
<dbReference type="Gene3D" id="2.130.10.10">
    <property type="entry name" value="YVTN repeat-like/Quinoprotein amine dehydrogenase"/>
    <property type="match status" value="2"/>
</dbReference>
<dbReference type="InterPro" id="IPR015943">
    <property type="entry name" value="WD40/YVTN_repeat-like_dom_sf"/>
</dbReference>
<dbReference type="OrthoDB" id="239865at2759"/>
<dbReference type="Proteomes" id="UP000077266">
    <property type="component" value="Unassembled WGS sequence"/>
</dbReference>
<dbReference type="InterPro" id="IPR051150">
    <property type="entry name" value="SWT21/TCAB1_mRNA_Telomere"/>
</dbReference>
<dbReference type="PANTHER" id="PTHR13211:SF0">
    <property type="entry name" value="TELOMERASE CAJAL BODY PROTEIN 1"/>
    <property type="match status" value="1"/>
</dbReference>
<dbReference type="SUPFAM" id="SSF50978">
    <property type="entry name" value="WD40 repeat-like"/>
    <property type="match status" value="1"/>
</dbReference>
<dbReference type="FunCoup" id="A0A166ATC9">
    <property type="interactions" value="583"/>
</dbReference>
<dbReference type="Pfam" id="PF00400">
    <property type="entry name" value="WD40"/>
    <property type="match status" value="1"/>
</dbReference>
<protein>
    <submittedName>
        <fullName evidence="1">WD40 repeat-like protein</fullName>
    </submittedName>
</protein>
<dbReference type="SMART" id="SM00320">
    <property type="entry name" value="WD40"/>
    <property type="match status" value="5"/>
</dbReference>
<reference evidence="1 2" key="1">
    <citation type="journal article" date="2016" name="Mol. Biol. Evol.">
        <title>Comparative Genomics of Early-Diverging Mushroom-Forming Fungi Provides Insights into the Origins of Lignocellulose Decay Capabilities.</title>
        <authorList>
            <person name="Nagy L.G."/>
            <person name="Riley R."/>
            <person name="Tritt A."/>
            <person name="Adam C."/>
            <person name="Daum C."/>
            <person name="Floudas D."/>
            <person name="Sun H."/>
            <person name="Yadav J.S."/>
            <person name="Pangilinan J."/>
            <person name="Larsson K.H."/>
            <person name="Matsuura K."/>
            <person name="Barry K."/>
            <person name="Labutti K."/>
            <person name="Kuo R."/>
            <person name="Ohm R.A."/>
            <person name="Bhattacharya S.S."/>
            <person name="Shirouzu T."/>
            <person name="Yoshinaga Y."/>
            <person name="Martin F.M."/>
            <person name="Grigoriev I.V."/>
            <person name="Hibbett D.S."/>
        </authorList>
    </citation>
    <scope>NUCLEOTIDE SEQUENCE [LARGE SCALE GENOMIC DNA]</scope>
    <source>
        <strain evidence="1 2">HHB12029</strain>
    </source>
</reference>
<dbReference type="InterPro" id="IPR001680">
    <property type="entry name" value="WD40_rpt"/>
</dbReference>
<dbReference type="InParanoid" id="A0A166ATC9"/>
<sequence>MYTQLSEPQLVQTHSISDSAAKYDVFWRSAKWCWDGSAVLATREDNSLQVWNDPSALASSSITIPQPAPVLDAVWYPGARTSDAPSYCFVASIRDTPIRLLDGTNGRLRASYKIIDHVERFVAPHSMAFNCTADKLYCGHRDAIEMFDIQYPGEGERIKTSSSKKSKSGMRGIVSSLAFCPDYSGIYAAGSFTSALWLFAEGQGAQPVCRLKGIASAITQVRPMLRRISAHATQVKFNPAYPQLLYAACRQRNSIYAWDTRNPSAPYATYERKSSTNQKLWIDVDASGTWLVTGGTDGSVSFFNLTSELEVNEPEHSFHAHDDAVGSVALHPIEMKLLTVSGSRHFEETAQVNEGSDSDFKDDVQRHVQRVRPVAFDATMKIWDI</sequence>
<organism evidence="1 2">
    <name type="scientific">Exidia glandulosa HHB12029</name>
    <dbReference type="NCBI Taxonomy" id="1314781"/>
    <lineage>
        <taxon>Eukaryota</taxon>
        <taxon>Fungi</taxon>
        <taxon>Dikarya</taxon>
        <taxon>Basidiomycota</taxon>
        <taxon>Agaricomycotina</taxon>
        <taxon>Agaricomycetes</taxon>
        <taxon>Auriculariales</taxon>
        <taxon>Exidiaceae</taxon>
        <taxon>Exidia</taxon>
    </lineage>
</organism>
<gene>
    <name evidence="1" type="ORF">EXIGLDRAFT_644633</name>
</gene>
<evidence type="ECO:0000313" key="2">
    <source>
        <dbReference type="Proteomes" id="UP000077266"/>
    </source>
</evidence>
<evidence type="ECO:0000313" key="1">
    <source>
        <dbReference type="EMBL" id="KZV94989.1"/>
    </source>
</evidence>
<dbReference type="STRING" id="1314781.A0A166ATC9"/>